<accession>A0AAW1WWL0</accession>
<dbReference type="AlphaFoldDB" id="A0AAW1WWL0"/>
<protein>
    <submittedName>
        <fullName evidence="1">Uncharacterized protein</fullName>
    </submittedName>
</protein>
<gene>
    <name evidence="1" type="ORF">M0R45_025887</name>
</gene>
<reference evidence="1 2" key="1">
    <citation type="journal article" date="2023" name="G3 (Bethesda)">
        <title>A chromosome-length genome assembly and annotation of blackberry (Rubus argutus, cv. 'Hillquist').</title>
        <authorList>
            <person name="Bruna T."/>
            <person name="Aryal R."/>
            <person name="Dudchenko O."/>
            <person name="Sargent D.J."/>
            <person name="Mead D."/>
            <person name="Buti M."/>
            <person name="Cavallini A."/>
            <person name="Hytonen T."/>
            <person name="Andres J."/>
            <person name="Pham M."/>
            <person name="Weisz D."/>
            <person name="Mascagni F."/>
            <person name="Usai G."/>
            <person name="Natali L."/>
            <person name="Bassil N."/>
            <person name="Fernandez G.E."/>
            <person name="Lomsadze A."/>
            <person name="Armour M."/>
            <person name="Olukolu B."/>
            <person name="Poorten T."/>
            <person name="Britton C."/>
            <person name="Davik J."/>
            <person name="Ashrafi H."/>
            <person name="Aiden E.L."/>
            <person name="Borodovsky M."/>
            <person name="Worthington M."/>
        </authorList>
    </citation>
    <scope>NUCLEOTIDE SEQUENCE [LARGE SCALE GENOMIC DNA]</scope>
    <source>
        <strain evidence="1">PI 553951</strain>
    </source>
</reference>
<evidence type="ECO:0000313" key="1">
    <source>
        <dbReference type="EMBL" id="KAK9928767.1"/>
    </source>
</evidence>
<keyword evidence="2" id="KW-1185">Reference proteome</keyword>
<proteinExistence type="predicted"/>
<dbReference type="EMBL" id="JBEDUW010000005">
    <property type="protein sequence ID" value="KAK9928767.1"/>
    <property type="molecule type" value="Genomic_DNA"/>
</dbReference>
<organism evidence="1 2">
    <name type="scientific">Rubus argutus</name>
    <name type="common">Southern blackberry</name>
    <dbReference type="NCBI Taxonomy" id="59490"/>
    <lineage>
        <taxon>Eukaryota</taxon>
        <taxon>Viridiplantae</taxon>
        <taxon>Streptophyta</taxon>
        <taxon>Embryophyta</taxon>
        <taxon>Tracheophyta</taxon>
        <taxon>Spermatophyta</taxon>
        <taxon>Magnoliopsida</taxon>
        <taxon>eudicotyledons</taxon>
        <taxon>Gunneridae</taxon>
        <taxon>Pentapetalae</taxon>
        <taxon>rosids</taxon>
        <taxon>fabids</taxon>
        <taxon>Rosales</taxon>
        <taxon>Rosaceae</taxon>
        <taxon>Rosoideae</taxon>
        <taxon>Rosoideae incertae sedis</taxon>
        <taxon>Rubus</taxon>
    </lineage>
</organism>
<sequence>MPEESTPDRARVLAEDWWRCDCESAAATWVDHGSSKGGAATQGQRIRLVAAELGGGFDLGGDFAATARRGCGELGTMRTTAARAHGRDELESMAAENRRRGWVRGRSAAEQRLAEEMAASMV</sequence>
<name>A0AAW1WWL0_RUBAR</name>
<evidence type="ECO:0000313" key="2">
    <source>
        <dbReference type="Proteomes" id="UP001457282"/>
    </source>
</evidence>
<comment type="caution">
    <text evidence="1">The sequence shown here is derived from an EMBL/GenBank/DDBJ whole genome shotgun (WGS) entry which is preliminary data.</text>
</comment>
<dbReference type="Proteomes" id="UP001457282">
    <property type="component" value="Unassembled WGS sequence"/>
</dbReference>